<keyword evidence="2" id="KW-0680">Restriction system</keyword>
<proteinExistence type="inferred from homology"/>
<dbReference type="EMBL" id="SMLB01000020">
    <property type="protein sequence ID" value="TDD68446.1"/>
    <property type="molecule type" value="Genomic_DNA"/>
</dbReference>
<comment type="caution">
    <text evidence="6">The sequence shown here is derived from an EMBL/GenBank/DDBJ whole genome shotgun (WGS) entry which is preliminary data.</text>
</comment>
<dbReference type="InterPro" id="IPR000055">
    <property type="entry name" value="Restrct_endonuc_typeI_TRD"/>
</dbReference>
<dbReference type="AlphaFoldDB" id="A0A4R5ABA7"/>
<dbReference type="OrthoDB" id="3197085at2"/>
<keyword evidence="7" id="KW-1185">Reference proteome</keyword>
<dbReference type="RefSeq" id="WP_132104061.1">
    <property type="nucleotide sequence ID" value="NZ_SMLB01000020.1"/>
</dbReference>
<evidence type="ECO:0000313" key="7">
    <source>
        <dbReference type="Proteomes" id="UP000295217"/>
    </source>
</evidence>
<evidence type="ECO:0000313" key="6">
    <source>
        <dbReference type="EMBL" id="TDD68446.1"/>
    </source>
</evidence>
<accession>A0A4R5ABA7</accession>
<dbReference type="GO" id="GO:0003677">
    <property type="term" value="F:DNA binding"/>
    <property type="evidence" value="ECO:0007669"/>
    <property type="project" value="UniProtKB-KW"/>
</dbReference>
<evidence type="ECO:0000256" key="3">
    <source>
        <dbReference type="ARBA" id="ARBA00023125"/>
    </source>
</evidence>
<dbReference type="PANTHER" id="PTHR43140:SF1">
    <property type="entry name" value="TYPE I RESTRICTION ENZYME ECOKI SPECIFICITY SUBUNIT"/>
    <property type="match status" value="1"/>
</dbReference>
<dbReference type="Proteomes" id="UP000295217">
    <property type="component" value="Unassembled WGS sequence"/>
</dbReference>
<sequence length="424" mass="46359">MSPWPIVTLDDVKAPGPGSITDGPFGSNLKSSHYVEDGPQVVRLQNIGDGVYVDSPAHITWEHFENLRKHEVVSGDLVVASLGEALPRACLMPAHVGPAIVKADCIRVRLSDSVDPRWVLYALQRPEARQWAEGLLHGLGRPRLGLKNIRAIPIPLPDLPEQRRIVEVLEDHLSRLDAGIRNAQLAGRRLSSLRQAWRQAVLDAVRANDVSLADLVDRVEAGKSFGGSAPSAGPDEWGIIKVSAMTWGEFRPEENKRIPAEKADPRYEVKAGDLLVSRANTAAYVGASVLVRETRPRLLLSDKSLRLVPKAGVSAAWLHEVLQSPRSRRQISGIATGTKDSMRNISQKALLSIKVPGIVSDQQSEVVASFSRAAESISALESSLEHTVRRSAWLRRALLTAAFSGRLTATTFDVDREELMEVMA</sequence>
<evidence type="ECO:0000256" key="1">
    <source>
        <dbReference type="ARBA" id="ARBA00010923"/>
    </source>
</evidence>
<comment type="similarity">
    <text evidence="1">Belongs to the type-I restriction system S methylase family.</text>
</comment>
<evidence type="ECO:0000256" key="2">
    <source>
        <dbReference type="ARBA" id="ARBA00022747"/>
    </source>
</evidence>
<dbReference type="InterPro" id="IPR051212">
    <property type="entry name" value="Type-I_RE_S_subunit"/>
</dbReference>
<reference evidence="6 7" key="1">
    <citation type="submission" date="2019-02" db="EMBL/GenBank/DDBJ databases">
        <title>Draft genome sequences of novel Actinobacteria.</title>
        <authorList>
            <person name="Sahin N."/>
            <person name="Ay H."/>
            <person name="Saygin H."/>
        </authorList>
    </citation>
    <scope>NUCLEOTIDE SEQUENCE [LARGE SCALE GENOMIC DNA]</scope>
    <source>
        <strain evidence="6 7">8K307</strain>
    </source>
</reference>
<dbReference type="Gene3D" id="3.90.220.20">
    <property type="entry name" value="DNA methylase specificity domains"/>
    <property type="match status" value="2"/>
</dbReference>
<dbReference type="Pfam" id="PF01420">
    <property type="entry name" value="Methylase_S"/>
    <property type="match status" value="1"/>
</dbReference>
<organism evidence="6 7">
    <name type="scientific">Jiangella aurantiaca</name>
    <dbReference type="NCBI Taxonomy" id="2530373"/>
    <lineage>
        <taxon>Bacteria</taxon>
        <taxon>Bacillati</taxon>
        <taxon>Actinomycetota</taxon>
        <taxon>Actinomycetes</taxon>
        <taxon>Jiangellales</taxon>
        <taxon>Jiangellaceae</taxon>
        <taxon>Jiangella</taxon>
    </lineage>
</organism>
<evidence type="ECO:0000256" key="4">
    <source>
        <dbReference type="ARBA" id="ARBA00038652"/>
    </source>
</evidence>
<gene>
    <name evidence="6" type="ORF">E1262_15585</name>
</gene>
<protein>
    <recommendedName>
        <fullName evidence="5">Type I restriction modification DNA specificity domain-containing protein</fullName>
    </recommendedName>
</protein>
<dbReference type="GO" id="GO:0009307">
    <property type="term" value="P:DNA restriction-modification system"/>
    <property type="evidence" value="ECO:0007669"/>
    <property type="project" value="UniProtKB-KW"/>
</dbReference>
<comment type="subunit">
    <text evidence="4">The methyltransferase is composed of M and S polypeptides.</text>
</comment>
<evidence type="ECO:0000259" key="5">
    <source>
        <dbReference type="Pfam" id="PF01420"/>
    </source>
</evidence>
<dbReference type="InterPro" id="IPR044946">
    <property type="entry name" value="Restrct_endonuc_typeI_TRD_sf"/>
</dbReference>
<keyword evidence="3" id="KW-0238">DNA-binding</keyword>
<dbReference type="PANTHER" id="PTHR43140">
    <property type="entry name" value="TYPE-1 RESTRICTION ENZYME ECOKI SPECIFICITY PROTEIN"/>
    <property type="match status" value="1"/>
</dbReference>
<dbReference type="SUPFAM" id="SSF116734">
    <property type="entry name" value="DNA methylase specificity domain"/>
    <property type="match status" value="2"/>
</dbReference>
<name>A0A4R5ABA7_9ACTN</name>
<feature type="domain" description="Type I restriction modification DNA specificity" evidence="5">
    <location>
        <begin position="121"/>
        <end position="181"/>
    </location>
</feature>